<accession>A0ABU1EMR5</accession>
<organism evidence="1 2">
    <name type="scientific">Christiangramia sediminicola</name>
    <dbReference type="NCBI Taxonomy" id="3073267"/>
    <lineage>
        <taxon>Bacteria</taxon>
        <taxon>Pseudomonadati</taxon>
        <taxon>Bacteroidota</taxon>
        <taxon>Flavobacteriia</taxon>
        <taxon>Flavobacteriales</taxon>
        <taxon>Flavobacteriaceae</taxon>
        <taxon>Christiangramia</taxon>
    </lineage>
</organism>
<protein>
    <submittedName>
        <fullName evidence="1">Acylneuraminate cytidylyltransferase family protein</fullName>
        <ecNumber evidence="1">2.7.7.-</ecNumber>
    </submittedName>
</protein>
<dbReference type="GO" id="GO:0016779">
    <property type="term" value="F:nucleotidyltransferase activity"/>
    <property type="evidence" value="ECO:0007669"/>
    <property type="project" value="UniProtKB-KW"/>
</dbReference>
<keyword evidence="1" id="KW-0489">Methyltransferase</keyword>
<name>A0ABU1EMR5_9FLAO</name>
<evidence type="ECO:0000313" key="1">
    <source>
        <dbReference type="EMBL" id="MDR5589681.1"/>
    </source>
</evidence>
<dbReference type="Pfam" id="PF02348">
    <property type="entry name" value="CTP_transf_3"/>
    <property type="match status" value="1"/>
</dbReference>
<dbReference type="InterPro" id="IPR003329">
    <property type="entry name" value="Cytidylyl_trans"/>
</dbReference>
<dbReference type="EMBL" id="JAVJIU010000001">
    <property type="protein sequence ID" value="MDR5589681.1"/>
    <property type="molecule type" value="Genomic_DNA"/>
</dbReference>
<dbReference type="EC" id="2.7.7.-" evidence="1"/>
<keyword evidence="1" id="KW-0808">Transferase</keyword>
<dbReference type="CDD" id="cd02513">
    <property type="entry name" value="CMP-NeuAc_Synthase"/>
    <property type="match status" value="1"/>
</dbReference>
<dbReference type="InterPro" id="IPR029044">
    <property type="entry name" value="Nucleotide-diphossugar_trans"/>
</dbReference>
<dbReference type="Proteomes" id="UP001257234">
    <property type="component" value="Unassembled WGS sequence"/>
</dbReference>
<dbReference type="GO" id="GO:0032259">
    <property type="term" value="P:methylation"/>
    <property type="evidence" value="ECO:0007669"/>
    <property type="project" value="UniProtKB-KW"/>
</dbReference>
<comment type="caution">
    <text evidence="1">The sequence shown here is derived from an EMBL/GenBank/DDBJ whole genome shotgun (WGS) entry which is preliminary data.</text>
</comment>
<gene>
    <name evidence="1" type="ORF">RE431_03460</name>
</gene>
<dbReference type="RefSeq" id="WP_309560557.1">
    <property type="nucleotide sequence ID" value="NZ_JAVJIU010000001.1"/>
</dbReference>
<dbReference type="InterPro" id="IPR050793">
    <property type="entry name" value="CMP-NeuNAc_synthase"/>
</dbReference>
<proteinExistence type="predicted"/>
<dbReference type="SUPFAM" id="SSF53448">
    <property type="entry name" value="Nucleotide-diphospho-sugar transferases"/>
    <property type="match status" value="1"/>
</dbReference>
<dbReference type="Gene3D" id="3.90.550.10">
    <property type="entry name" value="Spore Coat Polysaccharide Biosynthesis Protein SpsA, Chain A"/>
    <property type="match status" value="1"/>
</dbReference>
<keyword evidence="1" id="KW-0548">Nucleotidyltransferase</keyword>
<dbReference type="PANTHER" id="PTHR21485:SF6">
    <property type="entry name" value="N-ACYLNEURAMINATE CYTIDYLYLTRANSFERASE-RELATED"/>
    <property type="match status" value="1"/>
</dbReference>
<keyword evidence="2" id="KW-1185">Reference proteome</keyword>
<evidence type="ECO:0000313" key="2">
    <source>
        <dbReference type="Proteomes" id="UP001257234"/>
    </source>
</evidence>
<reference evidence="2" key="1">
    <citation type="submission" date="2023-07" db="EMBL/GenBank/DDBJ databases">
        <title>Christiangramia sp. SM2212., a novel bacterium of the family Flavobacteriaceae isolated from the sea sediment.</title>
        <authorList>
            <person name="Wang J."/>
            <person name="Zhang X."/>
        </authorList>
    </citation>
    <scope>NUCLEOTIDE SEQUENCE [LARGE SCALE GENOMIC DNA]</scope>
    <source>
        <strain evidence="2">SM2212</strain>
    </source>
</reference>
<sequence>MNILGIIPARGGSKGIPGKNIKTLGTKPLIQYTFESAKKSELLSRIILSSENQEIISVAKKIKLDVPFVRPEQLALDETPSIDVILHALKYFKDDNIVFDAVCLLQPTTPFRKENFIDEAIEKFINGNFDSLITVRKLPDEFNPHWIFEEKEGRLQLATGEREIITRRQGLPAAYFRDGAVYLTKTEVLLKQRSLYGTNIGFIENEDENYVNLDTLKDWKKAEDILKNKI</sequence>
<dbReference type="PANTHER" id="PTHR21485">
    <property type="entry name" value="HAD SUPERFAMILY MEMBERS CMAS AND KDSC"/>
    <property type="match status" value="1"/>
</dbReference>
<dbReference type="GO" id="GO:0008168">
    <property type="term" value="F:methyltransferase activity"/>
    <property type="evidence" value="ECO:0007669"/>
    <property type="project" value="UniProtKB-KW"/>
</dbReference>